<accession>A0A0M0JZP7</accession>
<gene>
    <name evidence="1" type="ORF">Ctob_016314</name>
</gene>
<dbReference type="AlphaFoldDB" id="A0A0M0JZP7"/>
<dbReference type="OrthoDB" id="10516121at2759"/>
<dbReference type="Proteomes" id="UP000037460">
    <property type="component" value="Unassembled WGS sequence"/>
</dbReference>
<organism evidence="1 2">
    <name type="scientific">Chrysochromulina tobinii</name>
    <dbReference type="NCBI Taxonomy" id="1460289"/>
    <lineage>
        <taxon>Eukaryota</taxon>
        <taxon>Haptista</taxon>
        <taxon>Haptophyta</taxon>
        <taxon>Prymnesiophyceae</taxon>
        <taxon>Prymnesiales</taxon>
        <taxon>Chrysochromulinaceae</taxon>
        <taxon>Chrysochromulina</taxon>
    </lineage>
</organism>
<dbReference type="EMBL" id="JWZX01001927">
    <property type="protein sequence ID" value="KOO31812.1"/>
    <property type="molecule type" value="Genomic_DNA"/>
</dbReference>
<keyword evidence="2" id="KW-1185">Reference proteome</keyword>
<proteinExistence type="predicted"/>
<comment type="caution">
    <text evidence="1">The sequence shown here is derived from an EMBL/GenBank/DDBJ whole genome shotgun (WGS) entry which is preliminary data.</text>
</comment>
<name>A0A0M0JZP7_9EUKA</name>
<protein>
    <submittedName>
        <fullName evidence="1">Uncharacterized protein</fullName>
    </submittedName>
</protein>
<evidence type="ECO:0000313" key="1">
    <source>
        <dbReference type="EMBL" id="KOO31812.1"/>
    </source>
</evidence>
<reference evidence="2" key="1">
    <citation type="journal article" date="2015" name="PLoS Genet.">
        <title>Genome Sequence and Transcriptome Analyses of Chrysochromulina tobin: Metabolic Tools for Enhanced Algal Fitness in the Prominent Order Prymnesiales (Haptophyceae).</title>
        <authorList>
            <person name="Hovde B.T."/>
            <person name="Deodato C.R."/>
            <person name="Hunsperger H.M."/>
            <person name="Ryken S.A."/>
            <person name="Yost W."/>
            <person name="Jha R.K."/>
            <person name="Patterson J."/>
            <person name="Monnat R.J. Jr."/>
            <person name="Barlow S.B."/>
            <person name="Starkenburg S.R."/>
            <person name="Cattolico R.A."/>
        </authorList>
    </citation>
    <scope>NUCLEOTIDE SEQUENCE</scope>
    <source>
        <strain evidence="2">CCMP291</strain>
    </source>
</reference>
<evidence type="ECO:0000313" key="2">
    <source>
        <dbReference type="Proteomes" id="UP000037460"/>
    </source>
</evidence>
<sequence>MRAHNLKLLAKCNTTESGVTPGHVSESHAKKCAAYLSENWRRSGLGGLMLRAKSKSKSAKSGKSFLLEGFNTYNKTLGDFDANKQRLHTLIVKNHKLGVVRKRLPGFHDIEVELIEWLNKLFHRRVELWEAHGLRQGPETQGQASFSFHQDTEEDEDVLYTVVVKLTADVLGEPPSAMRIVGQAVDFMYGPTAGASATFLADLFHTSVAPTSENEHLKMTYFFKAAS</sequence>